<dbReference type="KEGG" id="bcel:BcellWH2_03736"/>
<name>A0A0P0GA81_9BACE</name>
<protein>
    <recommendedName>
        <fullName evidence="3">DUF4116 domain-containing protein</fullName>
    </recommendedName>
</protein>
<dbReference type="AlphaFoldDB" id="A0A0P0GA81"/>
<accession>A0A0P0GA81</accession>
<gene>
    <name evidence="1" type="ORF">BcellWH2_03736</name>
</gene>
<dbReference type="EMBL" id="CP012801">
    <property type="protein sequence ID" value="ALJ60958.1"/>
    <property type="molecule type" value="Genomic_DNA"/>
</dbReference>
<dbReference type="PATRIC" id="fig|246787.4.peg.3864"/>
<evidence type="ECO:0008006" key="3">
    <source>
        <dbReference type="Google" id="ProtNLM"/>
    </source>
</evidence>
<organism evidence="1 2">
    <name type="scientific">Bacteroides cellulosilyticus</name>
    <dbReference type="NCBI Taxonomy" id="246787"/>
    <lineage>
        <taxon>Bacteria</taxon>
        <taxon>Pseudomonadati</taxon>
        <taxon>Bacteroidota</taxon>
        <taxon>Bacteroidia</taxon>
        <taxon>Bacteroidales</taxon>
        <taxon>Bacteroidaceae</taxon>
        <taxon>Bacteroides</taxon>
    </lineage>
</organism>
<dbReference type="Proteomes" id="UP000061809">
    <property type="component" value="Chromosome"/>
</dbReference>
<dbReference type="RefSeq" id="WP_004326121.1">
    <property type="nucleotide sequence ID" value="NZ_CP012801.1"/>
</dbReference>
<evidence type="ECO:0000313" key="1">
    <source>
        <dbReference type="EMBL" id="ALJ60958.1"/>
    </source>
</evidence>
<reference evidence="1 2" key="1">
    <citation type="journal article" date="2015" name="Science">
        <title>Genetic determinants of in vivo fitness and diet responsiveness in multiple human gut Bacteroides.</title>
        <authorList>
            <person name="Wu M."/>
            <person name="McNulty N.P."/>
            <person name="Rodionov D.A."/>
            <person name="Khoroshkin M.S."/>
            <person name="Griffin N.W."/>
            <person name="Cheng J."/>
            <person name="Latreille P."/>
            <person name="Kerstetter R.A."/>
            <person name="Terrapon N."/>
            <person name="Henrissat B."/>
            <person name="Osterman A.L."/>
            <person name="Gordon J.I."/>
        </authorList>
    </citation>
    <scope>NUCLEOTIDE SEQUENCE [LARGE SCALE GENOMIC DNA]</scope>
    <source>
        <strain evidence="1 2">WH2</strain>
    </source>
</reference>
<sequence>MEREERMYQVPLEMICRHDRTAEVCRAAVEEDGWQLENVPEELKTPELCRKALETEAGFGNDFHRGLVQHIPSPEVCMEVLKECWENNPEELYGVAVAIRPEVMNGEMADFLLPLDGRCISILPVHLQTPERVRVAVETSGMSAVGRGGVPKSLLTPEVYVRCAAHSRESLMMIPWAERSPEVCLMAKTLYPDWVRNHPEFVPESVRNQDSIYTLNSLMESLTGEKFSYRQMTDFYNGKPLEVKRMETPDGVQKDKSVKFDKETGKFSFSDIRQERKRGLKM</sequence>
<proteinExistence type="predicted"/>
<evidence type="ECO:0000313" key="2">
    <source>
        <dbReference type="Proteomes" id="UP000061809"/>
    </source>
</evidence>